<evidence type="ECO:0000259" key="2">
    <source>
        <dbReference type="Pfam" id="PF09361"/>
    </source>
</evidence>
<dbReference type="Proteomes" id="UP000298774">
    <property type="component" value="Chromosome"/>
</dbReference>
<name>A0A0P0E9W4_AZOBR</name>
<dbReference type="EMBL" id="JAWXYC010000004">
    <property type="protein sequence ID" value="MDX5953991.1"/>
    <property type="molecule type" value="Genomic_DNA"/>
</dbReference>
<dbReference type="RefSeq" id="WP_035673747.1">
    <property type="nucleotide sequence ID" value="NZ_CP012914.1"/>
</dbReference>
<evidence type="ECO:0000313" key="6">
    <source>
        <dbReference type="Proteomes" id="UP001277471"/>
    </source>
</evidence>
<dbReference type="Proteomes" id="UP001277471">
    <property type="component" value="Unassembled WGS sequence"/>
</dbReference>
<keyword evidence="6" id="KW-1185">Reference proteome</keyword>
<protein>
    <submittedName>
        <fullName evidence="4">Phasin family protein</fullName>
    </submittedName>
</protein>
<gene>
    <name evidence="4" type="ORF">D3868_01675</name>
    <name evidence="3" type="ORF">SIM66_22695</name>
</gene>
<organism evidence="4 5">
    <name type="scientific">Azospirillum brasilense</name>
    <dbReference type="NCBI Taxonomy" id="192"/>
    <lineage>
        <taxon>Bacteria</taxon>
        <taxon>Pseudomonadati</taxon>
        <taxon>Pseudomonadota</taxon>
        <taxon>Alphaproteobacteria</taxon>
        <taxon>Rhodospirillales</taxon>
        <taxon>Azospirillaceae</taxon>
        <taxon>Azospirillum</taxon>
    </lineage>
</organism>
<evidence type="ECO:0000313" key="5">
    <source>
        <dbReference type="Proteomes" id="UP000298774"/>
    </source>
</evidence>
<feature type="compositionally biased region" description="Basic and acidic residues" evidence="1">
    <location>
        <begin position="14"/>
        <end position="30"/>
    </location>
</feature>
<dbReference type="AlphaFoldDB" id="A0A0P0E9W4"/>
<reference evidence="3 6" key="2">
    <citation type="submission" date="2023-11" db="EMBL/GenBank/DDBJ databases">
        <title>MicrobeMod: A computational toolkit for identifying prokaryotic methylation and restriction-modification with nanopore sequencing.</title>
        <authorList>
            <person name="Crits-Christoph A."/>
            <person name="Kang S.C."/>
            <person name="Lee H."/>
            <person name="Ostrov N."/>
        </authorList>
    </citation>
    <scope>NUCLEOTIDE SEQUENCE [LARGE SCALE GENOMIC DNA]</scope>
    <source>
        <strain evidence="3 6">ATCC 29145</strain>
    </source>
</reference>
<dbReference type="EMBL" id="CP032339">
    <property type="protein sequence ID" value="QCO07872.1"/>
    <property type="molecule type" value="Genomic_DNA"/>
</dbReference>
<dbReference type="SMR" id="A0A0P0E9W4"/>
<sequence length="188" mass="20369">MASEKDAQTIARDTAAKGRNVAEDTTRRMAETAAETTQRGADTASDMMGKATQVAGQVAGQTSDQLNRMMGLSAQAQGEVAQQARENMDVMTQCGSVLMDGMQSIMREWMGFAQEAMARNAEGINAMMRSRSVQDLYAAQSSMVKDEMELLLNRSVKVSELSAKTANDAVRRLNARAEGAARHIRRSA</sequence>
<accession>A0A0P0E9W4</accession>
<proteinExistence type="predicted"/>
<reference evidence="4 5" key="1">
    <citation type="submission" date="2018-09" db="EMBL/GenBank/DDBJ databases">
        <title>Whole genome based analysis of evolution and adaptive divergence in Indian and Brazilian strains of Azospirillum brasilense.</title>
        <authorList>
            <person name="Singh C."/>
            <person name="Tripathi A.K."/>
        </authorList>
    </citation>
    <scope>NUCLEOTIDE SEQUENCE [LARGE SCALE GENOMIC DNA]</scope>
    <source>
        <strain evidence="4 5">MTCC4038</strain>
    </source>
</reference>
<dbReference type="GeneID" id="56448167"/>
<feature type="domain" description="Phasin" evidence="2">
    <location>
        <begin position="80"/>
        <end position="176"/>
    </location>
</feature>
<dbReference type="KEGG" id="abf:AMK58_07505"/>
<dbReference type="InterPro" id="IPR018968">
    <property type="entry name" value="Phasin"/>
</dbReference>
<dbReference type="Pfam" id="PF09361">
    <property type="entry name" value="Phasin_2"/>
    <property type="match status" value="1"/>
</dbReference>
<evidence type="ECO:0000313" key="3">
    <source>
        <dbReference type="EMBL" id="MDX5953991.1"/>
    </source>
</evidence>
<feature type="region of interest" description="Disordered" evidence="1">
    <location>
        <begin position="1"/>
        <end position="45"/>
    </location>
</feature>
<evidence type="ECO:0000313" key="4">
    <source>
        <dbReference type="EMBL" id="QCO07872.1"/>
    </source>
</evidence>
<evidence type="ECO:0000256" key="1">
    <source>
        <dbReference type="SAM" id="MobiDB-lite"/>
    </source>
</evidence>